<dbReference type="InterPro" id="IPR009012">
    <property type="entry name" value="GrpE_head"/>
</dbReference>
<accession>A0A7S0UMK4</accession>
<gene>
    <name evidence="6" type="ORF">PDEL1432_LOCUS3634</name>
</gene>
<dbReference type="PANTHER" id="PTHR21237">
    <property type="entry name" value="GRPE PROTEIN"/>
    <property type="match status" value="1"/>
</dbReference>
<dbReference type="InterPro" id="IPR013805">
    <property type="entry name" value="GrpE_CC"/>
</dbReference>
<dbReference type="SUPFAM" id="SSF58014">
    <property type="entry name" value="Coiled-coil domain of nucleotide exchange factor GrpE"/>
    <property type="match status" value="1"/>
</dbReference>
<proteinExistence type="inferred from homology"/>
<name>A0A7S0UMK4_9STRA</name>
<dbReference type="EMBL" id="HBFL01005045">
    <property type="protein sequence ID" value="CAD8763593.1"/>
    <property type="molecule type" value="Transcribed_RNA"/>
</dbReference>
<dbReference type="GO" id="GO:0042803">
    <property type="term" value="F:protein homodimerization activity"/>
    <property type="evidence" value="ECO:0007669"/>
    <property type="project" value="InterPro"/>
</dbReference>
<dbReference type="PROSITE" id="PS01071">
    <property type="entry name" value="GRPE"/>
    <property type="match status" value="1"/>
</dbReference>
<sequence length="247" mass="27130">MMIKSLTSRRLNTAILRAAVGNSTTTVAPLSTAATSASFFPQQQTVNYNIDSLVSTPQRRWLSDAKPPAEKEEEKAEETPEEEAPAEEEGPSAEEKLKEELAEMKNQLLRSLAEQENIRSIARRDVEAARNFSVKSFAKSLLEVADNLDRALESVDDGEVQKNETLKLFVEGIEMTNGGLAKALKSNGVEVFCEAPGDEFDVEKHQALMEYEDPKATPGTVGVVMKKGYMLNGRVLRAAEVGVVKKK</sequence>
<feature type="compositionally biased region" description="Acidic residues" evidence="5">
    <location>
        <begin position="79"/>
        <end position="92"/>
    </location>
</feature>
<keyword evidence="3" id="KW-0496">Mitochondrion</keyword>
<dbReference type="Gene3D" id="3.90.20.20">
    <property type="match status" value="1"/>
</dbReference>
<evidence type="ECO:0000256" key="2">
    <source>
        <dbReference type="ARBA" id="ARBA00023186"/>
    </source>
</evidence>
<dbReference type="Gene3D" id="2.30.22.10">
    <property type="entry name" value="Head domain of nucleotide exchange factor GrpE"/>
    <property type="match status" value="1"/>
</dbReference>
<dbReference type="GO" id="GO:0001405">
    <property type="term" value="C:PAM complex, Tim23 associated import motor"/>
    <property type="evidence" value="ECO:0007669"/>
    <property type="project" value="TreeGrafter"/>
</dbReference>
<dbReference type="GO" id="GO:0000774">
    <property type="term" value="F:adenyl-nucleotide exchange factor activity"/>
    <property type="evidence" value="ECO:0007669"/>
    <property type="project" value="InterPro"/>
</dbReference>
<comment type="similarity">
    <text evidence="1 4">Belongs to the GrpE family.</text>
</comment>
<dbReference type="GO" id="GO:0051082">
    <property type="term" value="F:unfolded protein binding"/>
    <property type="evidence" value="ECO:0007669"/>
    <property type="project" value="TreeGrafter"/>
</dbReference>
<evidence type="ECO:0000313" key="6">
    <source>
        <dbReference type="EMBL" id="CAD8763593.1"/>
    </source>
</evidence>
<dbReference type="CDD" id="cd00446">
    <property type="entry name" value="GrpE"/>
    <property type="match status" value="1"/>
</dbReference>
<dbReference type="GO" id="GO:0030150">
    <property type="term" value="P:protein import into mitochondrial matrix"/>
    <property type="evidence" value="ECO:0007669"/>
    <property type="project" value="TreeGrafter"/>
</dbReference>
<feature type="compositionally biased region" description="Basic and acidic residues" evidence="5">
    <location>
        <begin position="61"/>
        <end position="78"/>
    </location>
</feature>
<keyword evidence="2 3" id="KW-0143">Chaperone</keyword>
<dbReference type="Pfam" id="PF01025">
    <property type="entry name" value="GrpE"/>
    <property type="match status" value="1"/>
</dbReference>
<evidence type="ECO:0000256" key="5">
    <source>
        <dbReference type="SAM" id="MobiDB-lite"/>
    </source>
</evidence>
<comment type="subcellular location">
    <subcellularLocation>
        <location evidence="3">Mitochondrion matrix</location>
    </subcellularLocation>
</comment>
<evidence type="ECO:0000256" key="4">
    <source>
        <dbReference type="RuleBase" id="RU004478"/>
    </source>
</evidence>
<dbReference type="PRINTS" id="PR00773">
    <property type="entry name" value="GRPEPROTEIN"/>
</dbReference>
<reference evidence="6" key="1">
    <citation type="submission" date="2021-01" db="EMBL/GenBank/DDBJ databases">
        <authorList>
            <person name="Corre E."/>
            <person name="Pelletier E."/>
            <person name="Niang G."/>
            <person name="Scheremetjew M."/>
            <person name="Finn R."/>
            <person name="Kale V."/>
            <person name="Holt S."/>
            <person name="Cochrane G."/>
            <person name="Meng A."/>
            <person name="Brown T."/>
            <person name="Cohen L."/>
        </authorList>
    </citation>
    <scope>NUCLEOTIDE SEQUENCE</scope>
    <source>
        <strain evidence="6">UNC1205</strain>
    </source>
</reference>
<feature type="region of interest" description="Disordered" evidence="5">
    <location>
        <begin position="59"/>
        <end position="94"/>
    </location>
</feature>
<organism evidence="6">
    <name type="scientific">Pseudo-nitzschia delicatissima</name>
    <dbReference type="NCBI Taxonomy" id="44447"/>
    <lineage>
        <taxon>Eukaryota</taxon>
        <taxon>Sar</taxon>
        <taxon>Stramenopiles</taxon>
        <taxon>Ochrophyta</taxon>
        <taxon>Bacillariophyta</taxon>
        <taxon>Bacillariophyceae</taxon>
        <taxon>Bacillariophycidae</taxon>
        <taxon>Bacillariales</taxon>
        <taxon>Bacillariaceae</taxon>
        <taxon>Pseudo-nitzschia</taxon>
    </lineage>
</organism>
<dbReference type="SUPFAM" id="SSF51064">
    <property type="entry name" value="Head domain of nucleotide exchange factor GrpE"/>
    <property type="match status" value="1"/>
</dbReference>
<dbReference type="GO" id="GO:0051087">
    <property type="term" value="F:protein-folding chaperone binding"/>
    <property type="evidence" value="ECO:0007669"/>
    <property type="project" value="InterPro"/>
</dbReference>
<dbReference type="HAMAP" id="MF_01151">
    <property type="entry name" value="GrpE"/>
    <property type="match status" value="1"/>
</dbReference>
<dbReference type="GO" id="GO:0006457">
    <property type="term" value="P:protein folding"/>
    <property type="evidence" value="ECO:0007669"/>
    <property type="project" value="InterPro"/>
</dbReference>
<comment type="function">
    <text evidence="3">Essential component of the PAM complex, a complex required for the translocation of transit peptide-containing proteins from the inner membrane into the mitochondrial matrix in an ATP-dependent manner.</text>
</comment>
<dbReference type="PANTHER" id="PTHR21237:SF23">
    <property type="entry name" value="GRPE PROTEIN HOMOLOG, MITOCHONDRIAL"/>
    <property type="match status" value="1"/>
</dbReference>
<evidence type="ECO:0000256" key="1">
    <source>
        <dbReference type="ARBA" id="ARBA00009054"/>
    </source>
</evidence>
<evidence type="ECO:0000256" key="3">
    <source>
        <dbReference type="RuleBase" id="RU000640"/>
    </source>
</evidence>
<dbReference type="AlphaFoldDB" id="A0A7S0UMK4"/>
<protein>
    <recommendedName>
        <fullName evidence="3">GrpE protein homolog</fullName>
    </recommendedName>
</protein>
<dbReference type="InterPro" id="IPR000740">
    <property type="entry name" value="GrpE"/>
</dbReference>